<feature type="domain" description="C2H2-type" evidence="3">
    <location>
        <begin position="293"/>
        <end position="313"/>
    </location>
</feature>
<dbReference type="RefSeq" id="XP_066072915.1">
    <property type="nucleotide sequence ID" value="XM_066216818.1"/>
</dbReference>
<gene>
    <name evidence="4" type="ORF">L201_001025</name>
</gene>
<dbReference type="InterPro" id="IPR032566">
    <property type="entry name" value="Znf-C2HE"/>
</dbReference>
<dbReference type="InterPro" id="IPR036265">
    <property type="entry name" value="HIT-like_sf"/>
</dbReference>
<protein>
    <recommendedName>
        <fullName evidence="3">C2H2-type domain-containing protein</fullName>
    </recommendedName>
</protein>
<dbReference type="PANTHER" id="PTHR12486">
    <property type="entry name" value="APRATAXIN-RELATED"/>
    <property type="match status" value="1"/>
</dbReference>
<evidence type="ECO:0000259" key="3">
    <source>
        <dbReference type="PROSITE" id="PS00028"/>
    </source>
</evidence>
<reference evidence="4 5" key="1">
    <citation type="submission" date="2024-01" db="EMBL/GenBank/DDBJ databases">
        <title>Comparative genomics of Cryptococcus and Kwoniella reveals pathogenesis evolution and contrasting modes of karyotype evolution via chromosome fusion or intercentromeric recombination.</title>
        <authorList>
            <person name="Coelho M.A."/>
            <person name="David-Palma M."/>
            <person name="Shea T."/>
            <person name="Bowers K."/>
            <person name="McGinley-Smith S."/>
            <person name="Mohammad A.W."/>
            <person name="Gnirke A."/>
            <person name="Yurkov A.M."/>
            <person name="Nowrousian M."/>
            <person name="Sun S."/>
            <person name="Cuomo C.A."/>
            <person name="Heitman J."/>
        </authorList>
    </citation>
    <scope>NUCLEOTIDE SEQUENCE [LARGE SCALE GENOMIC DNA]</scope>
    <source>
        <strain evidence="4 5">CBS 6074</strain>
    </source>
</reference>
<evidence type="ECO:0000256" key="2">
    <source>
        <dbReference type="SAM" id="MobiDB-lite"/>
    </source>
</evidence>
<organism evidence="4 5">
    <name type="scientific">Kwoniella dendrophila CBS 6074</name>
    <dbReference type="NCBI Taxonomy" id="1295534"/>
    <lineage>
        <taxon>Eukaryota</taxon>
        <taxon>Fungi</taxon>
        <taxon>Dikarya</taxon>
        <taxon>Basidiomycota</taxon>
        <taxon>Agaricomycotina</taxon>
        <taxon>Tremellomycetes</taxon>
        <taxon>Tremellales</taxon>
        <taxon>Cryptococcaceae</taxon>
        <taxon>Kwoniella</taxon>
    </lineage>
</organism>
<dbReference type="GO" id="GO:0033699">
    <property type="term" value="F:DNA 5'-adenosine monophosphate hydrolase activity"/>
    <property type="evidence" value="ECO:0007669"/>
    <property type="project" value="TreeGrafter"/>
</dbReference>
<dbReference type="GO" id="GO:0005634">
    <property type="term" value="C:nucleus"/>
    <property type="evidence" value="ECO:0007669"/>
    <property type="project" value="TreeGrafter"/>
</dbReference>
<feature type="region of interest" description="Disordered" evidence="2">
    <location>
        <begin position="1"/>
        <end position="81"/>
    </location>
</feature>
<dbReference type="Gene3D" id="3.30.428.10">
    <property type="entry name" value="HIT-like"/>
    <property type="match status" value="1"/>
</dbReference>
<dbReference type="SUPFAM" id="SSF54197">
    <property type="entry name" value="HIT-like"/>
    <property type="match status" value="1"/>
</dbReference>
<dbReference type="Pfam" id="PF11969">
    <property type="entry name" value="DcpS_C"/>
    <property type="match status" value="1"/>
</dbReference>
<evidence type="ECO:0000256" key="1">
    <source>
        <dbReference type="ARBA" id="ARBA00022801"/>
    </source>
</evidence>
<dbReference type="Proteomes" id="UP001355207">
    <property type="component" value="Chromosome 1"/>
</dbReference>
<name>A0AAX4JL54_9TREE</name>
<dbReference type="GO" id="GO:0003725">
    <property type="term" value="F:double-stranded RNA binding"/>
    <property type="evidence" value="ECO:0007669"/>
    <property type="project" value="TreeGrafter"/>
</dbReference>
<accession>A0AAX4JL54</accession>
<dbReference type="EMBL" id="CP144098">
    <property type="protein sequence ID" value="WWC86152.1"/>
    <property type="molecule type" value="Genomic_DNA"/>
</dbReference>
<dbReference type="GO" id="GO:0000012">
    <property type="term" value="P:single strand break repair"/>
    <property type="evidence" value="ECO:0007669"/>
    <property type="project" value="TreeGrafter"/>
</dbReference>
<evidence type="ECO:0000313" key="5">
    <source>
        <dbReference type="Proteomes" id="UP001355207"/>
    </source>
</evidence>
<dbReference type="GeneID" id="91091697"/>
<sequence>MGNCFAPLSPGSSDSEGNPAASSSRRPQITTTTATNTGSPSEQRIRAESGSNTNQDQDQVPIQGRPERRKSRLNKHSRSSSILSLGKSININMGGGPPLDALRNYATLANPSQSLSASKLLLTTRNTIAVFDQYPKAKYHFLVLPRYPFTSQLNPDSKKSIVPLDTLNDLKSLLLKADRESREEILLALENTSREVEEMIRDEMLKTEGFEWKIDIGFHAIPSMKHVHLHVISDDRISPSLKTKKHHNSFRPDLGFFIDIMEVKRWIEDDSNMRERVDAMYDAKRLLDTPLTCHKCDEFMTNVPKLKTHLEKHFQEERATALNNIARHGRQRSSDEEMF</sequence>
<feature type="compositionally biased region" description="Basic residues" evidence="2">
    <location>
        <begin position="67"/>
        <end position="78"/>
    </location>
</feature>
<dbReference type="PANTHER" id="PTHR12486:SF4">
    <property type="entry name" value="APRATAXIN"/>
    <property type="match status" value="1"/>
</dbReference>
<keyword evidence="5" id="KW-1185">Reference proteome</keyword>
<dbReference type="GO" id="GO:0030983">
    <property type="term" value="F:mismatched DNA binding"/>
    <property type="evidence" value="ECO:0007669"/>
    <property type="project" value="TreeGrafter"/>
</dbReference>
<evidence type="ECO:0000313" key="4">
    <source>
        <dbReference type="EMBL" id="WWC86152.1"/>
    </source>
</evidence>
<feature type="compositionally biased region" description="Polar residues" evidence="2">
    <location>
        <begin position="10"/>
        <end position="29"/>
    </location>
</feature>
<dbReference type="PROSITE" id="PS00028">
    <property type="entry name" value="ZINC_FINGER_C2H2_1"/>
    <property type="match status" value="1"/>
</dbReference>
<dbReference type="Pfam" id="PF16278">
    <property type="entry name" value="zf-C2HE"/>
    <property type="match status" value="1"/>
</dbReference>
<dbReference type="InterPro" id="IPR013087">
    <property type="entry name" value="Znf_C2H2_type"/>
</dbReference>
<feature type="compositionally biased region" description="Polar residues" evidence="2">
    <location>
        <begin position="49"/>
        <end position="60"/>
    </location>
</feature>
<keyword evidence="1" id="KW-0378">Hydrolase</keyword>
<dbReference type="GO" id="GO:0003697">
    <property type="term" value="F:single-stranded DNA binding"/>
    <property type="evidence" value="ECO:0007669"/>
    <property type="project" value="TreeGrafter"/>
</dbReference>
<proteinExistence type="predicted"/>
<dbReference type="GO" id="GO:1990165">
    <property type="term" value="F:single-strand break-containing DNA binding"/>
    <property type="evidence" value="ECO:0007669"/>
    <property type="project" value="TreeGrafter"/>
</dbReference>
<dbReference type="AlphaFoldDB" id="A0AAX4JL54"/>